<name>A0AAU7D6G2_9BACT</name>
<accession>A0AAU7D6G2</accession>
<dbReference type="AlphaFoldDB" id="A0AAU7D6G2"/>
<evidence type="ECO:0000256" key="1">
    <source>
        <dbReference type="ARBA" id="ARBA00004071"/>
    </source>
</evidence>
<dbReference type="EMBL" id="CP121195">
    <property type="protein sequence ID" value="XBH12894.1"/>
    <property type="molecule type" value="Genomic_DNA"/>
</dbReference>
<evidence type="ECO:0000259" key="9">
    <source>
        <dbReference type="Pfam" id="PF01120"/>
    </source>
</evidence>
<dbReference type="InterPro" id="IPR057739">
    <property type="entry name" value="Glyco_hydro_29_N"/>
</dbReference>
<dbReference type="InterPro" id="IPR016286">
    <property type="entry name" value="FUC_metazoa-typ"/>
</dbReference>
<gene>
    <name evidence="10" type="ORF">P8936_14510</name>
</gene>
<evidence type="ECO:0000256" key="6">
    <source>
        <dbReference type="ARBA" id="ARBA00023295"/>
    </source>
</evidence>
<dbReference type="Gene3D" id="3.20.20.80">
    <property type="entry name" value="Glycosidases"/>
    <property type="match status" value="1"/>
</dbReference>
<comment type="function">
    <text evidence="1">Alpha-L-fucosidase is responsible for hydrolyzing the alpha-1,6-linked fucose joined to the reducing-end N-acetylglucosamine of the carbohydrate moieties of glycoproteins.</text>
</comment>
<sequence>MVSTHMSAYTYPRRQFLQMALAASAAPLLPSAAFASLLEEERTAWYRNAKFGMFIHWGPYSLASVEASWPIMRPTPGGITEAEYRALPARFNPTKFDPQAFVDLARSAGQKYMVFTTKHHDGFCMFDSAYTKHKITNTPYGKDIVAQLVAAAKHSDMPLGFYYSPPDLYHPDFRDTSKLAKENWEGEPDRPEWPLYLDYMELQLTELLTRYGPAALIWFDGLNNQRKYNGTHVLDLIHRLQPRTLVNDRIGVPGDFQTPEQFIPNAIPTRNVVVTGIDPSVQNKLVATAVPRPEDFQLWETCMTINDTWAYNKHDLNYKSADFLIRSLVEVASRGGNFLLNVGPQPDGVIQPEFQERLRAIGDWLAINGDSIYGTTYGPVQGVKGVRTTAKGGTIFVHVFDWPASSLEMKGVDPKILSAHLLANGQPLKFNQTESGLRIDLPARAPDGNVSVIAMRTL</sequence>
<dbReference type="SUPFAM" id="SSF51445">
    <property type="entry name" value="(Trans)glycosidases"/>
    <property type="match status" value="1"/>
</dbReference>
<protein>
    <recommendedName>
        <fullName evidence="3">alpha-L-fucosidase</fullName>
        <ecNumber evidence="3">3.2.1.51</ecNumber>
    </recommendedName>
</protein>
<feature type="domain" description="Glycoside hydrolase family 29 N-terminal" evidence="9">
    <location>
        <begin position="33"/>
        <end position="370"/>
    </location>
</feature>
<dbReference type="PANTHER" id="PTHR10030">
    <property type="entry name" value="ALPHA-L-FUCOSIDASE"/>
    <property type="match status" value="1"/>
</dbReference>
<dbReference type="InterPro" id="IPR017853">
    <property type="entry name" value="GH"/>
</dbReference>
<dbReference type="PANTHER" id="PTHR10030:SF37">
    <property type="entry name" value="ALPHA-L-FUCOSIDASE-RELATED"/>
    <property type="match status" value="1"/>
</dbReference>
<proteinExistence type="inferred from homology"/>
<evidence type="ECO:0000256" key="3">
    <source>
        <dbReference type="ARBA" id="ARBA00012662"/>
    </source>
</evidence>
<dbReference type="SMART" id="SM00812">
    <property type="entry name" value="Alpha_L_fucos"/>
    <property type="match status" value="1"/>
</dbReference>
<evidence type="ECO:0000256" key="2">
    <source>
        <dbReference type="ARBA" id="ARBA00007951"/>
    </source>
</evidence>
<dbReference type="GO" id="GO:0006004">
    <property type="term" value="P:fucose metabolic process"/>
    <property type="evidence" value="ECO:0007669"/>
    <property type="project" value="InterPro"/>
</dbReference>
<evidence type="ECO:0000256" key="5">
    <source>
        <dbReference type="ARBA" id="ARBA00022801"/>
    </source>
</evidence>
<keyword evidence="5" id="KW-0378">Hydrolase</keyword>
<evidence type="ECO:0000313" key="10">
    <source>
        <dbReference type="EMBL" id="XBH12894.1"/>
    </source>
</evidence>
<evidence type="ECO:0000256" key="8">
    <source>
        <dbReference type="SAM" id="SignalP"/>
    </source>
</evidence>
<evidence type="ECO:0000256" key="4">
    <source>
        <dbReference type="ARBA" id="ARBA00022729"/>
    </source>
</evidence>
<feature type="signal peptide" evidence="8">
    <location>
        <begin position="1"/>
        <end position="35"/>
    </location>
</feature>
<keyword evidence="6" id="KW-0326">Glycosidase</keyword>
<dbReference type="GO" id="GO:0005764">
    <property type="term" value="C:lysosome"/>
    <property type="evidence" value="ECO:0007669"/>
    <property type="project" value="TreeGrafter"/>
</dbReference>
<dbReference type="PROSITE" id="PS51318">
    <property type="entry name" value="TAT"/>
    <property type="match status" value="1"/>
</dbReference>
<dbReference type="GO" id="GO:0004560">
    <property type="term" value="F:alpha-L-fucosidase activity"/>
    <property type="evidence" value="ECO:0007669"/>
    <property type="project" value="InterPro"/>
</dbReference>
<dbReference type="RefSeq" id="WP_348269571.1">
    <property type="nucleotide sequence ID" value="NZ_CP121195.1"/>
</dbReference>
<dbReference type="InterPro" id="IPR000933">
    <property type="entry name" value="Glyco_hydro_29"/>
</dbReference>
<comment type="similarity">
    <text evidence="2">Belongs to the glycosyl hydrolase 29 family.</text>
</comment>
<feature type="site" description="May be important for catalysis" evidence="7">
    <location>
        <position position="302"/>
    </location>
</feature>
<evidence type="ECO:0000256" key="7">
    <source>
        <dbReference type="PIRSR" id="PIRSR001092-1"/>
    </source>
</evidence>
<feature type="chain" id="PRO_5043391856" description="alpha-L-fucosidase" evidence="8">
    <location>
        <begin position="36"/>
        <end position="458"/>
    </location>
</feature>
<dbReference type="InterPro" id="IPR006311">
    <property type="entry name" value="TAT_signal"/>
</dbReference>
<dbReference type="PIRSF" id="PIRSF001092">
    <property type="entry name" value="Alpha-L-fucosidase"/>
    <property type="match status" value="1"/>
</dbReference>
<dbReference type="Pfam" id="PF01120">
    <property type="entry name" value="Alpha_L_fucos"/>
    <property type="match status" value="1"/>
</dbReference>
<reference evidence="10" key="1">
    <citation type="submission" date="2023-03" db="EMBL/GenBank/DDBJ databases">
        <title>Edaphobacter sp.</title>
        <authorList>
            <person name="Huber K.J."/>
            <person name="Papendorf J."/>
            <person name="Pilke C."/>
            <person name="Bunk B."/>
            <person name="Sproeer C."/>
            <person name="Pester M."/>
        </authorList>
    </citation>
    <scope>NUCLEOTIDE SEQUENCE</scope>
    <source>
        <strain evidence="10">DSM 109920</strain>
    </source>
</reference>
<dbReference type="GO" id="GO:0016139">
    <property type="term" value="P:glycoside catabolic process"/>
    <property type="evidence" value="ECO:0007669"/>
    <property type="project" value="TreeGrafter"/>
</dbReference>
<organism evidence="10">
    <name type="scientific">Edaphobacter paludis</name>
    <dbReference type="NCBI Taxonomy" id="3035702"/>
    <lineage>
        <taxon>Bacteria</taxon>
        <taxon>Pseudomonadati</taxon>
        <taxon>Acidobacteriota</taxon>
        <taxon>Terriglobia</taxon>
        <taxon>Terriglobales</taxon>
        <taxon>Acidobacteriaceae</taxon>
        <taxon>Edaphobacter</taxon>
    </lineage>
</organism>
<dbReference type="Gene3D" id="2.60.40.1180">
    <property type="entry name" value="Golgi alpha-mannosidase II"/>
    <property type="match status" value="1"/>
</dbReference>
<dbReference type="EC" id="3.2.1.51" evidence="3"/>
<dbReference type="InterPro" id="IPR013780">
    <property type="entry name" value="Glyco_hydro_b"/>
</dbReference>
<keyword evidence="4 8" id="KW-0732">Signal</keyword>
<dbReference type="PRINTS" id="PR00741">
    <property type="entry name" value="GLHYDRLASE29"/>
</dbReference>